<keyword evidence="3" id="KW-1185">Reference proteome</keyword>
<reference evidence="3" key="1">
    <citation type="journal article" date="2013" name="Nature">
        <title>Pan genome of the phytoplankton Emiliania underpins its global distribution.</title>
        <authorList>
            <person name="Read B.A."/>
            <person name="Kegel J."/>
            <person name="Klute M.J."/>
            <person name="Kuo A."/>
            <person name="Lefebvre S.C."/>
            <person name="Maumus F."/>
            <person name="Mayer C."/>
            <person name="Miller J."/>
            <person name="Monier A."/>
            <person name="Salamov A."/>
            <person name="Young J."/>
            <person name="Aguilar M."/>
            <person name="Claverie J.M."/>
            <person name="Frickenhaus S."/>
            <person name="Gonzalez K."/>
            <person name="Herman E.K."/>
            <person name="Lin Y.C."/>
            <person name="Napier J."/>
            <person name="Ogata H."/>
            <person name="Sarno A.F."/>
            <person name="Shmutz J."/>
            <person name="Schroeder D."/>
            <person name="de Vargas C."/>
            <person name="Verret F."/>
            <person name="von Dassow P."/>
            <person name="Valentin K."/>
            <person name="Van de Peer Y."/>
            <person name="Wheeler G."/>
            <person name="Dacks J.B."/>
            <person name="Delwiche C.F."/>
            <person name="Dyhrman S.T."/>
            <person name="Glockner G."/>
            <person name="John U."/>
            <person name="Richards T."/>
            <person name="Worden A.Z."/>
            <person name="Zhang X."/>
            <person name="Grigoriev I.V."/>
            <person name="Allen A.E."/>
            <person name="Bidle K."/>
            <person name="Borodovsky M."/>
            <person name="Bowler C."/>
            <person name="Brownlee C."/>
            <person name="Cock J.M."/>
            <person name="Elias M."/>
            <person name="Gladyshev V.N."/>
            <person name="Groth M."/>
            <person name="Guda C."/>
            <person name="Hadaegh A."/>
            <person name="Iglesias-Rodriguez M.D."/>
            <person name="Jenkins J."/>
            <person name="Jones B.M."/>
            <person name="Lawson T."/>
            <person name="Leese F."/>
            <person name="Lindquist E."/>
            <person name="Lobanov A."/>
            <person name="Lomsadze A."/>
            <person name="Malik S.B."/>
            <person name="Marsh M.E."/>
            <person name="Mackinder L."/>
            <person name="Mock T."/>
            <person name="Mueller-Roeber B."/>
            <person name="Pagarete A."/>
            <person name="Parker M."/>
            <person name="Probert I."/>
            <person name="Quesneville H."/>
            <person name="Raines C."/>
            <person name="Rensing S.A."/>
            <person name="Riano-Pachon D.M."/>
            <person name="Richier S."/>
            <person name="Rokitta S."/>
            <person name="Shiraiwa Y."/>
            <person name="Soanes D.M."/>
            <person name="van der Giezen M."/>
            <person name="Wahlund T.M."/>
            <person name="Williams B."/>
            <person name="Wilson W."/>
            <person name="Wolfe G."/>
            <person name="Wurch L.L."/>
        </authorList>
    </citation>
    <scope>NUCLEOTIDE SEQUENCE</scope>
</reference>
<dbReference type="Proteomes" id="UP000013827">
    <property type="component" value="Unassembled WGS sequence"/>
</dbReference>
<feature type="region of interest" description="Disordered" evidence="1">
    <location>
        <begin position="44"/>
        <end position="100"/>
    </location>
</feature>
<dbReference type="HOGENOM" id="CLU_1104441_0_0_1"/>
<dbReference type="EnsemblProtists" id="EOD41349">
    <property type="protein sequence ID" value="EOD41349"/>
    <property type="gene ID" value="EMIHUDRAFT_433330"/>
</dbReference>
<proteinExistence type="predicted"/>
<protein>
    <submittedName>
        <fullName evidence="2">Uncharacterized protein</fullName>
    </submittedName>
</protein>
<accession>A0A0D3L014</accession>
<name>A0A0D3L014_EMIH1</name>
<feature type="compositionally biased region" description="Polar residues" evidence="1">
    <location>
        <begin position="48"/>
        <end position="61"/>
    </location>
</feature>
<evidence type="ECO:0000313" key="2">
    <source>
        <dbReference type="EnsemblProtists" id="EOD41349"/>
    </source>
</evidence>
<dbReference type="AlphaFoldDB" id="A0A0D3L014"/>
<dbReference type="KEGG" id="ehx:EMIHUDRAFT_433330"/>
<evidence type="ECO:0000313" key="3">
    <source>
        <dbReference type="Proteomes" id="UP000013827"/>
    </source>
</evidence>
<dbReference type="GeneID" id="17286619"/>
<dbReference type="PaxDb" id="2903-EOD41349"/>
<dbReference type="RefSeq" id="XP_005793778.1">
    <property type="nucleotide sequence ID" value="XM_005793721.1"/>
</dbReference>
<organism evidence="2 3">
    <name type="scientific">Emiliania huxleyi (strain CCMP1516)</name>
    <dbReference type="NCBI Taxonomy" id="280463"/>
    <lineage>
        <taxon>Eukaryota</taxon>
        <taxon>Haptista</taxon>
        <taxon>Haptophyta</taxon>
        <taxon>Prymnesiophyceae</taxon>
        <taxon>Isochrysidales</taxon>
        <taxon>Noelaerhabdaceae</taxon>
        <taxon>Emiliania</taxon>
    </lineage>
</organism>
<sequence length="252" mass="28106">MNLSPHGFEQSLAFRHASSEIYSALLSAADRAAAGADAAAWVLDEDVQSPSASPDTASPRRSSFPAIDHAVAARRRREAAASAVSTPPPRSRSRRGETSPRDVVLADAFRRWRESPPSPSHPLALSCLARAAAARQPRSTLRRAVRVWRERCFAAARARRSAARRARSAALRRALGQWRRRARWQAGWQRRWRCRADRCGGERCVHLPCMRTLELRAVFLEGGNAAVGDAYRRRRILSVVLCAWWRAAANVR</sequence>
<evidence type="ECO:0000256" key="1">
    <source>
        <dbReference type="SAM" id="MobiDB-lite"/>
    </source>
</evidence>
<reference evidence="2" key="2">
    <citation type="submission" date="2024-10" db="UniProtKB">
        <authorList>
            <consortium name="EnsemblProtists"/>
        </authorList>
    </citation>
    <scope>IDENTIFICATION</scope>
</reference>